<dbReference type="AlphaFoldDB" id="M2MER1"/>
<dbReference type="RefSeq" id="XP_007677705.1">
    <property type="nucleotide sequence ID" value="XM_007679515.1"/>
</dbReference>
<feature type="chain" id="PRO_5004021131" evidence="1">
    <location>
        <begin position="17"/>
        <end position="249"/>
    </location>
</feature>
<dbReference type="Proteomes" id="UP000011761">
    <property type="component" value="Unassembled WGS sequence"/>
</dbReference>
<organism evidence="2 3">
    <name type="scientific">Baudoinia panamericana (strain UAMH 10762)</name>
    <name type="common">Angels' share fungus</name>
    <name type="synonym">Baudoinia compniacensis (strain UAMH 10762)</name>
    <dbReference type="NCBI Taxonomy" id="717646"/>
    <lineage>
        <taxon>Eukaryota</taxon>
        <taxon>Fungi</taxon>
        <taxon>Dikarya</taxon>
        <taxon>Ascomycota</taxon>
        <taxon>Pezizomycotina</taxon>
        <taxon>Dothideomycetes</taxon>
        <taxon>Dothideomycetidae</taxon>
        <taxon>Mycosphaerellales</taxon>
        <taxon>Teratosphaeriaceae</taxon>
        <taxon>Baudoinia</taxon>
    </lineage>
</organism>
<keyword evidence="1" id="KW-0732">Signal</keyword>
<evidence type="ECO:0000256" key="1">
    <source>
        <dbReference type="SAM" id="SignalP"/>
    </source>
</evidence>
<protein>
    <submittedName>
        <fullName evidence="2">Uncharacterized protein</fullName>
    </submittedName>
</protein>
<accession>M2MER1</accession>
<reference evidence="2 3" key="1">
    <citation type="journal article" date="2012" name="PLoS Pathog.">
        <title>Diverse lifestyles and strategies of plant pathogenesis encoded in the genomes of eighteen Dothideomycetes fungi.</title>
        <authorList>
            <person name="Ohm R.A."/>
            <person name="Feau N."/>
            <person name="Henrissat B."/>
            <person name="Schoch C.L."/>
            <person name="Horwitz B.A."/>
            <person name="Barry K.W."/>
            <person name="Condon B.J."/>
            <person name="Copeland A.C."/>
            <person name="Dhillon B."/>
            <person name="Glaser F."/>
            <person name="Hesse C.N."/>
            <person name="Kosti I."/>
            <person name="LaButti K."/>
            <person name="Lindquist E.A."/>
            <person name="Lucas S."/>
            <person name="Salamov A.A."/>
            <person name="Bradshaw R.E."/>
            <person name="Ciuffetti L."/>
            <person name="Hamelin R.C."/>
            <person name="Kema G.H.J."/>
            <person name="Lawrence C."/>
            <person name="Scott J.A."/>
            <person name="Spatafora J.W."/>
            <person name="Turgeon B.G."/>
            <person name="de Wit P.J.G.M."/>
            <person name="Zhong S."/>
            <person name="Goodwin S.B."/>
            <person name="Grigoriev I.V."/>
        </authorList>
    </citation>
    <scope>NUCLEOTIDE SEQUENCE [LARGE SCALE GENOMIC DNA]</scope>
    <source>
        <strain evidence="2 3">UAMH 10762</strain>
    </source>
</reference>
<proteinExistence type="predicted"/>
<dbReference type="EMBL" id="KB445557">
    <property type="protein sequence ID" value="EMC95066.1"/>
    <property type="molecule type" value="Genomic_DNA"/>
</dbReference>
<dbReference type="eggNOG" id="ENOG502SF32">
    <property type="taxonomic scope" value="Eukaryota"/>
</dbReference>
<feature type="signal peptide" evidence="1">
    <location>
        <begin position="1"/>
        <end position="16"/>
    </location>
</feature>
<gene>
    <name evidence="2" type="ORF">BAUCODRAFT_524747</name>
</gene>
<evidence type="ECO:0000313" key="2">
    <source>
        <dbReference type="EMBL" id="EMC95066.1"/>
    </source>
</evidence>
<dbReference type="HOGENOM" id="CLU_070640_0_0_1"/>
<keyword evidence="3" id="KW-1185">Reference proteome</keyword>
<name>M2MER1_BAUPA</name>
<evidence type="ECO:0000313" key="3">
    <source>
        <dbReference type="Proteomes" id="UP000011761"/>
    </source>
</evidence>
<sequence>MRASSAILALPALASAQQIPFLDQVKGWFGQASETVSSAVTSASASVASMSIPNPVASGAAAVADLKVERLTLDNYRRILKHGAGATPGIEEWMIMVTGGNTTCFGFCERAEIAWNQSVALIAASRSPPHLAMLDCETDPILCSAWAMSPPTVVHIELPQPLPDQSTPATTVRSFALNRTTVTSPEIAAIHLQEKYKEVQPYEGFWHPFDGPLAKNNLSVPAGYAVHYFSKIPSWAFMIAVSFLSRNMM</sequence>
<dbReference type="KEGG" id="bcom:BAUCODRAFT_524747"/>
<dbReference type="OMA" id="TPEEWWV"/>
<dbReference type="GeneID" id="19115158"/>
<dbReference type="STRING" id="717646.M2MER1"/>
<dbReference type="OrthoDB" id="1733656at2759"/>